<name>A0A146KTN1_LYGHE</name>
<feature type="non-terminal residue" evidence="2">
    <location>
        <position position="1"/>
    </location>
</feature>
<evidence type="ECO:0000256" key="1">
    <source>
        <dbReference type="SAM" id="MobiDB-lite"/>
    </source>
</evidence>
<evidence type="ECO:0000313" key="2">
    <source>
        <dbReference type="EMBL" id="JAP99004.1"/>
    </source>
</evidence>
<proteinExistence type="predicted"/>
<reference evidence="2" key="1">
    <citation type="journal article" date="2016" name="Gigascience">
        <title>De novo construction of an expanded transcriptome assembly for the western tarnished plant bug, Lygus hesperus.</title>
        <authorList>
            <person name="Tassone E.E."/>
            <person name="Geib S.M."/>
            <person name="Hall B."/>
            <person name="Fabrick J.A."/>
            <person name="Brent C.S."/>
            <person name="Hull J.J."/>
        </authorList>
    </citation>
    <scope>NUCLEOTIDE SEQUENCE</scope>
</reference>
<feature type="region of interest" description="Disordered" evidence="1">
    <location>
        <begin position="1"/>
        <end position="31"/>
    </location>
</feature>
<sequence length="117" mass="12941">ADTENREELRTNLHSGRWSGMTPSSVPCNPQRRVGCTTHPHTLLLHSTHKEPGEVLNKTNVVDRKAQLSQVLQHSPHRQMGFVVYLHAVQSTEDSLTSVNAGAVTALVRGLLVPYKL</sequence>
<accession>A0A146KTN1</accession>
<protein>
    <submittedName>
        <fullName evidence="2">Uncharacterized protein</fullName>
    </submittedName>
</protein>
<dbReference type="EMBL" id="GDHC01019624">
    <property type="protein sequence ID" value="JAP99004.1"/>
    <property type="molecule type" value="Transcribed_RNA"/>
</dbReference>
<gene>
    <name evidence="2" type="ORF">g.8360</name>
</gene>
<organism evidence="2">
    <name type="scientific">Lygus hesperus</name>
    <name type="common">Western plant bug</name>
    <dbReference type="NCBI Taxonomy" id="30085"/>
    <lineage>
        <taxon>Eukaryota</taxon>
        <taxon>Metazoa</taxon>
        <taxon>Ecdysozoa</taxon>
        <taxon>Arthropoda</taxon>
        <taxon>Hexapoda</taxon>
        <taxon>Insecta</taxon>
        <taxon>Pterygota</taxon>
        <taxon>Neoptera</taxon>
        <taxon>Paraneoptera</taxon>
        <taxon>Hemiptera</taxon>
        <taxon>Heteroptera</taxon>
        <taxon>Panheteroptera</taxon>
        <taxon>Cimicomorpha</taxon>
        <taxon>Miridae</taxon>
        <taxon>Mirini</taxon>
        <taxon>Lygus</taxon>
    </lineage>
</organism>
<feature type="compositionally biased region" description="Basic and acidic residues" evidence="1">
    <location>
        <begin position="1"/>
        <end position="11"/>
    </location>
</feature>
<dbReference type="AlphaFoldDB" id="A0A146KTN1"/>